<keyword evidence="2 3" id="KW-0560">Oxidoreductase</keyword>
<keyword evidence="4" id="KW-1185">Reference proteome</keyword>
<reference evidence="3 4" key="1">
    <citation type="submission" date="2020-08" db="EMBL/GenBank/DDBJ databases">
        <title>Genome sequencing of Purple Non-Sulfur Bacteria from various extreme environments.</title>
        <authorList>
            <person name="Mayer M."/>
        </authorList>
    </citation>
    <scope>NUCLEOTIDE SEQUENCE [LARGE SCALE GENOMIC DNA]</scope>
    <source>
        <strain evidence="3 4">2761</strain>
    </source>
</reference>
<sequence length="245" mass="25466">MNGEVVLVTGAAKRVGSAIVRELHAAGARVIIHYRSAASAADALASELNALRPDSAACVQADLLDIGGLPQLIDAAVSHFGRLDALVNNASSFFATPLGSIDETAWNDLVGSNLKAPLFLTQAAAAQLIAARGAVVNITDIHAERPLAGYPLYCIAKAGLLGLTRALAIELAPAVRVNAVAPGPILWPDDGAFPGDERQHIVDHTLLKREGSPDDIARAVRFLLADAPYVTGQVINVDGGRSAHL</sequence>
<dbReference type="PANTHER" id="PTHR43639:SF1">
    <property type="entry name" value="SHORT-CHAIN DEHYDROGENASE_REDUCTASE FAMILY PROTEIN"/>
    <property type="match status" value="1"/>
</dbReference>
<dbReference type="OrthoDB" id="9793499at2"/>
<dbReference type="InterPro" id="IPR020904">
    <property type="entry name" value="Sc_DH/Rdtase_CS"/>
</dbReference>
<accession>A0A840G0X9</accession>
<dbReference type="FunFam" id="3.40.50.720:FF:000084">
    <property type="entry name" value="Short-chain dehydrogenase reductase"/>
    <property type="match status" value="1"/>
</dbReference>
<dbReference type="Gene3D" id="3.40.50.720">
    <property type="entry name" value="NAD(P)-binding Rossmann-like Domain"/>
    <property type="match status" value="1"/>
</dbReference>
<dbReference type="SUPFAM" id="SSF51735">
    <property type="entry name" value="NAD(P)-binding Rossmann-fold domains"/>
    <property type="match status" value="1"/>
</dbReference>
<evidence type="ECO:0000313" key="3">
    <source>
        <dbReference type="EMBL" id="MBB4246123.1"/>
    </source>
</evidence>
<name>A0A840G0X9_RHOTE</name>
<gene>
    <name evidence="3" type="ORF">GGD90_000472</name>
</gene>
<proteinExistence type="inferred from homology"/>
<dbReference type="RefSeq" id="WP_153114896.1">
    <property type="nucleotide sequence ID" value="NZ_JACIGE010000001.1"/>
</dbReference>
<dbReference type="InterPro" id="IPR002347">
    <property type="entry name" value="SDR_fam"/>
</dbReference>
<dbReference type="PROSITE" id="PS00061">
    <property type="entry name" value="ADH_SHORT"/>
    <property type="match status" value="1"/>
</dbReference>
<dbReference type="AlphaFoldDB" id="A0A840G0X9"/>
<comment type="similarity">
    <text evidence="1">Belongs to the short-chain dehydrogenases/reductases (SDR) family.</text>
</comment>
<dbReference type="NCBIfam" id="NF006598">
    <property type="entry name" value="PRK09135.1"/>
    <property type="match status" value="1"/>
</dbReference>
<organism evidence="3 4">
    <name type="scientific">Rhodocyclus tenuis</name>
    <name type="common">Rhodospirillum tenue</name>
    <dbReference type="NCBI Taxonomy" id="1066"/>
    <lineage>
        <taxon>Bacteria</taxon>
        <taxon>Pseudomonadati</taxon>
        <taxon>Pseudomonadota</taxon>
        <taxon>Betaproteobacteria</taxon>
        <taxon>Rhodocyclales</taxon>
        <taxon>Rhodocyclaceae</taxon>
        <taxon>Rhodocyclus</taxon>
    </lineage>
</organism>
<dbReference type="PANTHER" id="PTHR43639">
    <property type="entry name" value="OXIDOREDUCTASE, SHORT-CHAIN DEHYDROGENASE/REDUCTASE FAMILY (AFU_ORTHOLOGUE AFUA_5G02870)"/>
    <property type="match status" value="1"/>
</dbReference>
<dbReference type="Proteomes" id="UP000587070">
    <property type="component" value="Unassembled WGS sequence"/>
</dbReference>
<comment type="caution">
    <text evidence="3">The sequence shown here is derived from an EMBL/GenBank/DDBJ whole genome shotgun (WGS) entry which is preliminary data.</text>
</comment>
<dbReference type="PRINTS" id="PR00080">
    <property type="entry name" value="SDRFAMILY"/>
</dbReference>
<evidence type="ECO:0000313" key="4">
    <source>
        <dbReference type="Proteomes" id="UP000587070"/>
    </source>
</evidence>
<dbReference type="Pfam" id="PF13561">
    <property type="entry name" value="adh_short_C2"/>
    <property type="match status" value="1"/>
</dbReference>
<dbReference type="PRINTS" id="PR00081">
    <property type="entry name" value="GDHRDH"/>
</dbReference>
<protein>
    <submittedName>
        <fullName evidence="3">Pteridine reductase</fullName>
        <ecNumber evidence="3">1.5.1.33</ecNumber>
    </submittedName>
</protein>
<evidence type="ECO:0000256" key="1">
    <source>
        <dbReference type="ARBA" id="ARBA00006484"/>
    </source>
</evidence>
<evidence type="ECO:0000256" key="2">
    <source>
        <dbReference type="ARBA" id="ARBA00023002"/>
    </source>
</evidence>
<dbReference type="InterPro" id="IPR036291">
    <property type="entry name" value="NAD(P)-bd_dom_sf"/>
</dbReference>
<dbReference type="GO" id="GO:0047040">
    <property type="term" value="F:pteridine reductase activity"/>
    <property type="evidence" value="ECO:0007669"/>
    <property type="project" value="UniProtKB-EC"/>
</dbReference>
<dbReference type="EC" id="1.5.1.33" evidence="3"/>
<dbReference type="EMBL" id="JACIGE010000001">
    <property type="protein sequence ID" value="MBB4246123.1"/>
    <property type="molecule type" value="Genomic_DNA"/>
</dbReference>